<feature type="domain" description="Clp R" evidence="2">
    <location>
        <begin position="5"/>
        <end position="152"/>
    </location>
</feature>
<evidence type="ECO:0000313" key="4">
    <source>
        <dbReference type="Proteomes" id="UP000594468"/>
    </source>
</evidence>
<dbReference type="RefSeq" id="WP_195170351.1">
    <property type="nucleotide sequence ID" value="NZ_CP062983.1"/>
</dbReference>
<dbReference type="KEGG" id="pmet:G4Y79_21775"/>
<keyword evidence="3" id="KW-0645">Protease</keyword>
<sequence>MSSNTERFTQRARRALSMAQEETEYMYAPQITSEHILVGLARNEGGIAKTVLERLDVPYLGLSQAVRNSISSARLRGRHPLDPIGLSEGSKRLLEYAVDEARRLGHHYIGTEHLLLGALRVNLTYENPVRILKMFGVMPEAVRAMVLQVLQEPSAALTIEDIQARVSGQVASMTQLLTLENRVAGISIRRDRMHMIHFVPWEDLVRLASTVYDEVQAGRFPVRVDGEVGDYAVSVTFSHADTSELASPEATRERFSVTLVRDEMNVTCLFPWHDLMAFVQKYRDSVADSGDDPVSVEGTIGTYTVSVNLIGKSRDEGSKDKDI</sequence>
<dbReference type="SUPFAM" id="SSF81923">
    <property type="entry name" value="Double Clp-N motif"/>
    <property type="match status" value="1"/>
</dbReference>
<dbReference type="InterPro" id="IPR004176">
    <property type="entry name" value="Clp_R_N"/>
</dbReference>
<gene>
    <name evidence="3" type="ORF">G4Y79_21775</name>
</gene>
<keyword evidence="3" id="KW-0067">ATP-binding</keyword>
<evidence type="ECO:0000259" key="2">
    <source>
        <dbReference type="PROSITE" id="PS51903"/>
    </source>
</evidence>
<dbReference type="InterPro" id="IPR036628">
    <property type="entry name" value="Clp_N_dom_sf"/>
</dbReference>
<dbReference type="AlphaFoldDB" id="A0A7S8E8F7"/>
<dbReference type="Pfam" id="PF02861">
    <property type="entry name" value="Clp_N"/>
    <property type="match status" value="1"/>
</dbReference>
<keyword evidence="4" id="KW-1185">Reference proteome</keyword>
<keyword evidence="3" id="KW-0547">Nucleotide-binding</keyword>
<protein>
    <submittedName>
        <fullName evidence="3">ATP-dependent Clp protease ATP-binding subunit</fullName>
    </submittedName>
</protein>
<reference evidence="3 4" key="1">
    <citation type="submission" date="2020-02" db="EMBL/GenBank/DDBJ databases">
        <authorList>
            <person name="Zheng R.K."/>
            <person name="Sun C.M."/>
        </authorList>
    </citation>
    <scope>NUCLEOTIDE SEQUENCE [LARGE SCALE GENOMIC DNA]</scope>
    <source>
        <strain evidence="4">rifampicinis</strain>
    </source>
</reference>
<dbReference type="Proteomes" id="UP000594468">
    <property type="component" value="Chromosome"/>
</dbReference>
<organism evidence="3 4">
    <name type="scientific">Phototrophicus methaneseepsis</name>
    <dbReference type="NCBI Taxonomy" id="2710758"/>
    <lineage>
        <taxon>Bacteria</taxon>
        <taxon>Bacillati</taxon>
        <taxon>Chloroflexota</taxon>
        <taxon>Candidatus Thermofontia</taxon>
        <taxon>Phototrophicales</taxon>
        <taxon>Phototrophicaceae</taxon>
        <taxon>Phototrophicus</taxon>
    </lineage>
</organism>
<dbReference type="GO" id="GO:0008233">
    <property type="term" value="F:peptidase activity"/>
    <property type="evidence" value="ECO:0007669"/>
    <property type="project" value="UniProtKB-KW"/>
</dbReference>
<evidence type="ECO:0000313" key="3">
    <source>
        <dbReference type="EMBL" id="QPC82282.1"/>
    </source>
</evidence>
<dbReference type="PROSITE" id="PS51903">
    <property type="entry name" value="CLP_R"/>
    <property type="match status" value="1"/>
</dbReference>
<evidence type="ECO:0000256" key="1">
    <source>
        <dbReference type="PROSITE-ProRule" id="PRU01251"/>
    </source>
</evidence>
<dbReference type="Gene3D" id="1.10.1780.10">
    <property type="entry name" value="Clp, N-terminal domain"/>
    <property type="match status" value="1"/>
</dbReference>
<dbReference type="GO" id="GO:0006508">
    <property type="term" value="P:proteolysis"/>
    <property type="evidence" value="ECO:0007669"/>
    <property type="project" value="UniProtKB-KW"/>
</dbReference>
<accession>A0A7S8E8F7</accession>
<dbReference type="EMBL" id="CP062983">
    <property type="protein sequence ID" value="QPC82282.1"/>
    <property type="molecule type" value="Genomic_DNA"/>
</dbReference>
<dbReference type="GO" id="GO:0005524">
    <property type="term" value="F:ATP binding"/>
    <property type="evidence" value="ECO:0007669"/>
    <property type="project" value="UniProtKB-KW"/>
</dbReference>
<keyword evidence="1" id="KW-0677">Repeat</keyword>
<proteinExistence type="predicted"/>
<name>A0A7S8E8F7_9CHLR</name>
<keyword evidence="3" id="KW-0378">Hydrolase</keyword>